<feature type="zinc finger region" description="C3H1-type" evidence="10">
    <location>
        <begin position="795"/>
        <end position="821"/>
    </location>
</feature>
<feature type="region of interest" description="Disordered" evidence="11">
    <location>
        <begin position="88"/>
        <end position="111"/>
    </location>
</feature>
<protein>
    <recommendedName>
        <fullName evidence="8">Zinc finger CCCH domain-containing protein 3</fullName>
    </recommendedName>
    <alternativeName>
        <fullName evidence="9">Smad-interacting CPSF-like factor</fullName>
    </alternativeName>
</protein>
<evidence type="ECO:0000259" key="12">
    <source>
        <dbReference type="PROSITE" id="PS50103"/>
    </source>
</evidence>
<dbReference type="SMART" id="SM00356">
    <property type="entry name" value="ZnF_C3H1"/>
    <property type="match status" value="5"/>
</dbReference>
<keyword evidence="3 10" id="KW-0863">Zinc-finger</keyword>
<evidence type="ECO:0000256" key="5">
    <source>
        <dbReference type="ARBA" id="ARBA00023125"/>
    </source>
</evidence>
<feature type="zinc finger region" description="C3H1-type" evidence="10">
    <location>
        <begin position="771"/>
        <end position="794"/>
    </location>
</feature>
<feature type="domain" description="C3H1-type" evidence="12">
    <location>
        <begin position="850"/>
        <end position="872"/>
    </location>
</feature>
<feature type="zinc finger region" description="C3H1-type" evidence="10">
    <location>
        <begin position="822"/>
        <end position="849"/>
    </location>
</feature>
<dbReference type="AlphaFoldDB" id="A0AAW2ALB5"/>
<dbReference type="GO" id="GO:0003677">
    <property type="term" value="F:DNA binding"/>
    <property type="evidence" value="ECO:0007669"/>
    <property type="project" value="UniProtKB-KW"/>
</dbReference>
<feature type="domain" description="C3H1-type" evidence="12">
    <location>
        <begin position="771"/>
        <end position="794"/>
    </location>
</feature>
<feature type="zinc finger region" description="C3H1-type" evidence="10">
    <location>
        <begin position="739"/>
        <end position="767"/>
    </location>
</feature>
<evidence type="ECO:0000256" key="7">
    <source>
        <dbReference type="ARBA" id="ARBA00064187"/>
    </source>
</evidence>
<dbReference type="FunFam" id="4.10.1000.10:FF:000022">
    <property type="entry name" value="Zinc finger CCCH domain-containing protein 7"/>
    <property type="match status" value="1"/>
</dbReference>
<evidence type="ECO:0000256" key="3">
    <source>
        <dbReference type="ARBA" id="ARBA00022771"/>
    </source>
</evidence>
<evidence type="ECO:0000256" key="1">
    <source>
        <dbReference type="ARBA" id="ARBA00022723"/>
    </source>
</evidence>
<keyword evidence="1 10" id="KW-0479">Metal-binding</keyword>
<comment type="function">
    <text evidence="6">Required for the export of polyadenylated mRNAs from the nucleus. Enhances ACVR1B-induced SMAD-dependent transcription. Binds to single-stranded DNA but not to double-stranded DNA in vitro. Involved in RNA cleavage.</text>
</comment>
<feature type="domain" description="C3H1-type" evidence="12">
    <location>
        <begin position="739"/>
        <end position="767"/>
    </location>
</feature>
<comment type="subunit">
    <text evidence="7">Interacts with SMAD1, SMAD3, SMAD4, CPSF2 and CPSF3.</text>
</comment>
<gene>
    <name evidence="13" type="ORF">ABG768_024090</name>
</gene>
<dbReference type="InterPro" id="IPR036855">
    <property type="entry name" value="Znf_CCCH_sf"/>
</dbReference>
<keyword evidence="2" id="KW-0677">Repeat</keyword>
<feature type="region of interest" description="Disordered" evidence="11">
    <location>
        <begin position="334"/>
        <end position="456"/>
    </location>
</feature>
<dbReference type="GO" id="GO:0005634">
    <property type="term" value="C:nucleus"/>
    <property type="evidence" value="ECO:0007669"/>
    <property type="project" value="TreeGrafter"/>
</dbReference>
<evidence type="ECO:0000256" key="9">
    <source>
        <dbReference type="ARBA" id="ARBA00079564"/>
    </source>
</evidence>
<dbReference type="EMBL" id="JAWDJR010000006">
    <property type="protein sequence ID" value="KAK9973354.1"/>
    <property type="molecule type" value="Genomic_DNA"/>
</dbReference>
<feature type="compositionally biased region" description="Basic residues" evidence="11">
    <location>
        <begin position="37"/>
        <end position="51"/>
    </location>
</feature>
<feature type="compositionally biased region" description="Basic and acidic residues" evidence="11">
    <location>
        <begin position="151"/>
        <end position="161"/>
    </location>
</feature>
<dbReference type="PANTHER" id="PTHR46156:SF1">
    <property type="entry name" value="ZINC FINGER CCCH DOMAIN-CONTAINING PROTEIN 3"/>
    <property type="match status" value="1"/>
</dbReference>
<keyword evidence="5" id="KW-0238">DNA-binding</keyword>
<feature type="compositionally biased region" description="Polar residues" evidence="11">
    <location>
        <begin position="926"/>
        <end position="938"/>
    </location>
</feature>
<organism evidence="13 14">
    <name type="scientific">Culter alburnus</name>
    <name type="common">Topmouth culter</name>
    <dbReference type="NCBI Taxonomy" id="194366"/>
    <lineage>
        <taxon>Eukaryota</taxon>
        <taxon>Metazoa</taxon>
        <taxon>Chordata</taxon>
        <taxon>Craniata</taxon>
        <taxon>Vertebrata</taxon>
        <taxon>Euteleostomi</taxon>
        <taxon>Actinopterygii</taxon>
        <taxon>Neopterygii</taxon>
        <taxon>Teleostei</taxon>
        <taxon>Ostariophysi</taxon>
        <taxon>Cypriniformes</taxon>
        <taxon>Xenocyprididae</taxon>
        <taxon>Xenocypridinae</taxon>
        <taxon>Culter</taxon>
    </lineage>
</organism>
<evidence type="ECO:0000256" key="10">
    <source>
        <dbReference type="PROSITE-ProRule" id="PRU00723"/>
    </source>
</evidence>
<evidence type="ECO:0000256" key="2">
    <source>
        <dbReference type="ARBA" id="ARBA00022737"/>
    </source>
</evidence>
<dbReference type="PANTHER" id="PTHR46156">
    <property type="entry name" value="CCCH ZINGC FINGER"/>
    <property type="match status" value="1"/>
</dbReference>
<feature type="zinc finger region" description="C3H1-type" evidence="10">
    <location>
        <begin position="850"/>
        <end position="872"/>
    </location>
</feature>
<dbReference type="Pfam" id="PF00642">
    <property type="entry name" value="zf-CCCH"/>
    <property type="match status" value="1"/>
</dbReference>
<evidence type="ECO:0000313" key="13">
    <source>
        <dbReference type="EMBL" id="KAK9973354.1"/>
    </source>
</evidence>
<feature type="domain" description="C3H1-type" evidence="12">
    <location>
        <begin position="795"/>
        <end position="821"/>
    </location>
</feature>
<feature type="region of interest" description="Disordered" evidence="11">
    <location>
        <begin position="876"/>
        <end position="975"/>
    </location>
</feature>
<dbReference type="InterPro" id="IPR000571">
    <property type="entry name" value="Znf_CCCH"/>
</dbReference>
<evidence type="ECO:0000256" key="11">
    <source>
        <dbReference type="SAM" id="MobiDB-lite"/>
    </source>
</evidence>
<dbReference type="SUPFAM" id="SSF90229">
    <property type="entry name" value="CCCH zinc finger"/>
    <property type="match status" value="1"/>
</dbReference>
<feature type="compositionally biased region" description="Basic and acidic residues" evidence="11">
    <location>
        <begin position="890"/>
        <end position="901"/>
    </location>
</feature>
<feature type="compositionally biased region" description="Polar residues" evidence="11">
    <location>
        <begin position="334"/>
        <end position="354"/>
    </location>
</feature>
<feature type="compositionally biased region" description="Polar residues" evidence="11">
    <location>
        <begin position="176"/>
        <end position="190"/>
    </location>
</feature>
<feature type="region of interest" description="Disordered" evidence="11">
    <location>
        <begin position="592"/>
        <end position="613"/>
    </location>
</feature>
<dbReference type="Gene3D" id="4.10.1000.10">
    <property type="entry name" value="Zinc finger, CCCH-type"/>
    <property type="match status" value="2"/>
</dbReference>
<dbReference type="Proteomes" id="UP001479290">
    <property type="component" value="Unassembled WGS sequence"/>
</dbReference>
<comment type="caution">
    <text evidence="13">The sequence shown here is derived from an EMBL/GenBank/DDBJ whole genome shotgun (WGS) entry which is preliminary data.</text>
</comment>
<feature type="domain" description="C3H1-type" evidence="12">
    <location>
        <begin position="822"/>
        <end position="849"/>
    </location>
</feature>
<feature type="compositionally biased region" description="Polar residues" evidence="11">
    <location>
        <begin position="135"/>
        <end position="150"/>
    </location>
</feature>
<feature type="compositionally biased region" description="Polar residues" evidence="11">
    <location>
        <begin position="200"/>
        <end position="211"/>
    </location>
</feature>
<keyword evidence="4 10" id="KW-0862">Zinc</keyword>
<name>A0AAW2ALB5_CULAL</name>
<dbReference type="PROSITE" id="PS50103">
    <property type="entry name" value="ZF_C3H1"/>
    <property type="match status" value="5"/>
</dbReference>
<feature type="compositionally biased region" description="Low complexity" evidence="11">
    <location>
        <begin position="595"/>
        <end position="613"/>
    </location>
</feature>
<keyword evidence="14" id="KW-1185">Reference proteome</keyword>
<feature type="region of interest" description="Disordered" evidence="11">
    <location>
        <begin position="21"/>
        <end position="76"/>
    </location>
</feature>
<accession>A0AAW2ALB5</accession>
<reference evidence="13 14" key="1">
    <citation type="submission" date="2024-05" db="EMBL/GenBank/DDBJ databases">
        <title>A high-quality chromosomal-level genome assembly of Topmouth culter (Culter alburnus).</title>
        <authorList>
            <person name="Zhao H."/>
        </authorList>
    </citation>
    <scope>NUCLEOTIDE SEQUENCE [LARGE SCALE GENOMIC DNA]</scope>
    <source>
        <strain evidence="13">CATC2023</strain>
        <tissue evidence="13">Muscle</tissue>
    </source>
</reference>
<evidence type="ECO:0000313" key="14">
    <source>
        <dbReference type="Proteomes" id="UP001479290"/>
    </source>
</evidence>
<dbReference type="GO" id="GO:0008270">
    <property type="term" value="F:zinc ion binding"/>
    <property type="evidence" value="ECO:0007669"/>
    <property type="project" value="UniProtKB-KW"/>
</dbReference>
<dbReference type="FunFam" id="4.10.1000.10:FF:000008">
    <property type="entry name" value="zinc finger CCCH domain-containing protein 3"/>
    <property type="match status" value="1"/>
</dbReference>
<sequence>MAEREALKREIEELQNLINDYKSTHGDIPSSSAQWGHARHGSRRGQSRGHASHYTQSYSSLPQPYVPHSSGSWRKTYSLNNKTNRAVGSHVSHSAMDHLNQPPHHNTISGATATEDDVGLVGNNRVLFKKLTAEQTKGKSATYSLSVQSETSKERKSEASGKRTVLISATGKTDHGCTSTNEQTDSTSSSEPERKIKPTLKSSSAVNNPSIPSAVKHPVQLQVKPHLPTAALSNRTVVMPSGNKDSSIASSAPNLQSQASLSPTNLLQSQASLSPTKLLQSQASLSPTKLLQSQASLSPTKLQLKLDSTQTCIALPCHKRSLFTWVKNQEMVNTKSTPKPVTSLSPASGSSPGTANVRRVSGSNKRVSRKPNLSLGAPKTSKYTWVSSSCSSSTAGKANTSIKMLRKPLSPKSLKAPVRTSQGGPEGLKKEKRYATTSTTSSKKSRAGGASTSLAGHASRYRWKAAGQNATANAFSSTSRTTHKGTVYRWTANKNGQKGEKGSAVSLSSARINPTTTPLSAGAFKLRSRTKIIRKSVSNPSLGSPIVQTIRSQYSLRRRTHTPVKTPTNARRAQPKVLVSFGRHKLRRLSVTATSLGTSRSGPTSSSVRSPASHRVIKTRYKIDTRRAHTIHHNPALSYRVKRVHSARILLQNRLRTTPERQWRGRSMRWIGGALYRVSANKLSRTQTICTPNSRPGEWYNPYVSSTSNQGRTSATRYVANRAVQRSLAIIRQARQKKQKAKQYCMYYNRFGKCNHGDTCPYIHDPDKVAVCTRFLRGTCKQTDGTCPFSHKVAKEKMPVCSYFLKGICNNSSCPYSHVYVSRKADVCKDFVRGYCPQGDKCKKKHTLVCPDFSSTGVCPRGSKCKLHHRESVKRIGSNASFGPAKKARTRDIIKSSEEVHTQSTESIQADEGSSSSGPEKLPSFISLSSSPDMSENPDSPKIPPVAGLQAKGKTLHIKPRFLSSTQTEPLPKEG</sequence>
<feature type="compositionally biased region" description="Polar residues" evidence="11">
    <location>
        <begin position="902"/>
        <end position="918"/>
    </location>
</feature>
<evidence type="ECO:0000256" key="8">
    <source>
        <dbReference type="ARBA" id="ARBA00071600"/>
    </source>
</evidence>
<feature type="region of interest" description="Disordered" evidence="11">
    <location>
        <begin position="135"/>
        <end position="212"/>
    </location>
</feature>
<proteinExistence type="predicted"/>
<evidence type="ECO:0000256" key="6">
    <source>
        <dbReference type="ARBA" id="ARBA00057285"/>
    </source>
</evidence>
<evidence type="ECO:0000256" key="4">
    <source>
        <dbReference type="ARBA" id="ARBA00022833"/>
    </source>
</evidence>